<evidence type="ECO:0000313" key="2">
    <source>
        <dbReference type="EMBL" id="KAA8516260.1"/>
    </source>
</evidence>
<dbReference type="EMBL" id="CM018051">
    <property type="protein sequence ID" value="KAA8516260.1"/>
    <property type="molecule type" value="Genomic_DNA"/>
</dbReference>
<dbReference type="OrthoDB" id="1748943at2759"/>
<organism evidence="2 3">
    <name type="scientific">Nyssa sinensis</name>
    <dbReference type="NCBI Taxonomy" id="561372"/>
    <lineage>
        <taxon>Eukaryota</taxon>
        <taxon>Viridiplantae</taxon>
        <taxon>Streptophyta</taxon>
        <taxon>Embryophyta</taxon>
        <taxon>Tracheophyta</taxon>
        <taxon>Spermatophyta</taxon>
        <taxon>Magnoliopsida</taxon>
        <taxon>eudicotyledons</taxon>
        <taxon>Gunneridae</taxon>
        <taxon>Pentapetalae</taxon>
        <taxon>asterids</taxon>
        <taxon>Cornales</taxon>
        <taxon>Nyssaceae</taxon>
        <taxon>Nyssa</taxon>
    </lineage>
</organism>
<sequence>MSKYDQNGVSHNVNNEVSKNENLFDNGDQFNGGSESVSSTEDVPADVDLQASQEGLPGIFIFSLWMEDQDEGCNLVPT</sequence>
<dbReference type="Proteomes" id="UP000325577">
    <property type="component" value="Linkage Group LG8"/>
</dbReference>
<feature type="compositionally biased region" description="Polar residues" evidence="1">
    <location>
        <begin position="1"/>
        <end position="41"/>
    </location>
</feature>
<accession>A0A5J4ZCT7</accession>
<gene>
    <name evidence="2" type="ORF">F0562_016553</name>
</gene>
<protein>
    <submittedName>
        <fullName evidence="2">Uncharacterized protein</fullName>
    </submittedName>
</protein>
<evidence type="ECO:0000313" key="3">
    <source>
        <dbReference type="Proteomes" id="UP000325577"/>
    </source>
</evidence>
<name>A0A5J4ZCT7_9ASTE</name>
<evidence type="ECO:0000256" key="1">
    <source>
        <dbReference type="SAM" id="MobiDB-lite"/>
    </source>
</evidence>
<proteinExistence type="predicted"/>
<dbReference type="AlphaFoldDB" id="A0A5J4ZCT7"/>
<keyword evidence="3" id="KW-1185">Reference proteome</keyword>
<reference evidence="2 3" key="1">
    <citation type="submission" date="2019-09" db="EMBL/GenBank/DDBJ databases">
        <title>A chromosome-level genome assembly of the Chinese tupelo Nyssa sinensis.</title>
        <authorList>
            <person name="Yang X."/>
            <person name="Kang M."/>
            <person name="Yang Y."/>
            <person name="Xiong H."/>
            <person name="Wang M."/>
            <person name="Zhang Z."/>
            <person name="Wang Z."/>
            <person name="Wu H."/>
            <person name="Ma T."/>
            <person name="Liu J."/>
            <person name="Xi Z."/>
        </authorList>
    </citation>
    <scope>NUCLEOTIDE SEQUENCE [LARGE SCALE GENOMIC DNA]</scope>
    <source>
        <strain evidence="2">J267</strain>
        <tissue evidence="2">Leaf</tissue>
    </source>
</reference>
<feature type="region of interest" description="Disordered" evidence="1">
    <location>
        <begin position="1"/>
        <end position="43"/>
    </location>
</feature>